<dbReference type="InterPro" id="IPR036388">
    <property type="entry name" value="WH-like_DNA-bd_sf"/>
</dbReference>
<dbReference type="PROSITE" id="PS50042">
    <property type="entry name" value="CNMP_BINDING_3"/>
    <property type="match status" value="1"/>
</dbReference>
<keyword evidence="7" id="KW-1185">Reference proteome</keyword>
<name>A0A2G8TCG9_9BURK</name>
<evidence type="ECO:0000256" key="1">
    <source>
        <dbReference type="ARBA" id="ARBA00023015"/>
    </source>
</evidence>
<gene>
    <name evidence="6" type="ORF">CR105_17050</name>
</gene>
<dbReference type="SMART" id="SM00100">
    <property type="entry name" value="cNMP"/>
    <property type="match status" value="1"/>
</dbReference>
<evidence type="ECO:0000259" key="5">
    <source>
        <dbReference type="PROSITE" id="PS51063"/>
    </source>
</evidence>
<evidence type="ECO:0000259" key="4">
    <source>
        <dbReference type="PROSITE" id="PS50042"/>
    </source>
</evidence>
<dbReference type="GO" id="GO:0003677">
    <property type="term" value="F:DNA binding"/>
    <property type="evidence" value="ECO:0007669"/>
    <property type="project" value="UniProtKB-KW"/>
</dbReference>
<dbReference type="InterPro" id="IPR036390">
    <property type="entry name" value="WH_DNA-bd_sf"/>
</dbReference>
<dbReference type="AlphaFoldDB" id="A0A2G8TCG9"/>
<dbReference type="InterPro" id="IPR012318">
    <property type="entry name" value="HTH_CRP"/>
</dbReference>
<dbReference type="InterPro" id="IPR014710">
    <property type="entry name" value="RmlC-like_jellyroll"/>
</dbReference>
<evidence type="ECO:0000256" key="2">
    <source>
        <dbReference type="ARBA" id="ARBA00023125"/>
    </source>
</evidence>
<dbReference type="Gene3D" id="1.10.10.10">
    <property type="entry name" value="Winged helix-like DNA-binding domain superfamily/Winged helix DNA-binding domain"/>
    <property type="match status" value="1"/>
</dbReference>
<dbReference type="GO" id="GO:0005829">
    <property type="term" value="C:cytosol"/>
    <property type="evidence" value="ECO:0007669"/>
    <property type="project" value="TreeGrafter"/>
</dbReference>
<proteinExistence type="predicted"/>
<dbReference type="EMBL" id="PDOC01000011">
    <property type="protein sequence ID" value="PIL43741.1"/>
    <property type="molecule type" value="Genomic_DNA"/>
</dbReference>
<dbReference type="Pfam" id="PF00027">
    <property type="entry name" value="cNMP_binding"/>
    <property type="match status" value="1"/>
</dbReference>
<dbReference type="InterPro" id="IPR000595">
    <property type="entry name" value="cNMP-bd_dom"/>
</dbReference>
<dbReference type="SMART" id="SM00419">
    <property type="entry name" value="HTH_CRP"/>
    <property type="match status" value="1"/>
</dbReference>
<dbReference type="RefSeq" id="WP_099790332.1">
    <property type="nucleotide sequence ID" value="NZ_JBHLYV010000019.1"/>
</dbReference>
<keyword evidence="1" id="KW-0805">Transcription regulation</keyword>
<dbReference type="PANTHER" id="PTHR24567:SF68">
    <property type="entry name" value="DNA-BINDING TRANSCRIPTIONAL DUAL REGULATOR CRP"/>
    <property type="match status" value="1"/>
</dbReference>
<evidence type="ECO:0000313" key="7">
    <source>
        <dbReference type="Proteomes" id="UP000230390"/>
    </source>
</evidence>
<dbReference type="InterPro" id="IPR018490">
    <property type="entry name" value="cNMP-bd_dom_sf"/>
</dbReference>
<accession>A0A2G8TCG9</accession>
<sequence length="226" mass="25286">MLTTKIDRREFLKRLPLFADFSAQELTTLAAATQEQYLPRGTPIFRRGDPCRGFHVVIYGQVKLGFVSVQGDEKIVEIIGPGFSFGEALMFMEKPYIVGATALADTMLLHIGKEAVFAELEHNPAFARRMLAGMSRRLHGLIKDVESYSLRSGSQRIVGYLLKDEPEGDGSQVTLTVSKKLLASRLNLTPEYFSRVLHDLSEHGMIAVKGRQITILDIERLRGYEG</sequence>
<dbReference type="CDD" id="cd00038">
    <property type="entry name" value="CAP_ED"/>
    <property type="match status" value="1"/>
</dbReference>
<evidence type="ECO:0000256" key="3">
    <source>
        <dbReference type="ARBA" id="ARBA00023163"/>
    </source>
</evidence>
<dbReference type="Pfam" id="PF13545">
    <property type="entry name" value="HTH_Crp_2"/>
    <property type="match status" value="1"/>
</dbReference>
<feature type="domain" description="HTH crp-type" evidence="5">
    <location>
        <begin position="151"/>
        <end position="219"/>
    </location>
</feature>
<dbReference type="Proteomes" id="UP000230390">
    <property type="component" value="Unassembled WGS sequence"/>
</dbReference>
<feature type="domain" description="Cyclic nucleotide-binding" evidence="4">
    <location>
        <begin position="17"/>
        <end position="137"/>
    </location>
</feature>
<dbReference type="PROSITE" id="PS51063">
    <property type="entry name" value="HTH_CRP_2"/>
    <property type="match status" value="1"/>
</dbReference>
<dbReference type="InterPro" id="IPR050397">
    <property type="entry name" value="Env_Response_Regulators"/>
</dbReference>
<keyword evidence="2" id="KW-0238">DNA-binding</keyword>
<dbReference type="SUPFAM" id="SSF46785">
    <property type="entry name" value="Winged helix' DNA-binding domain"/>
    <property type="match status" value="1"/>
</dbReference>
<reference evidence="6 7" key="1">
    <citation type="submission" date="2017-10" db="EMBL/GenBank/DDBJ databases">
        <title>Massilia psychrophilum sp. nov., a novel purple-pigmented bacterium isolated from Tianshan glacier, Xinjiang Municipality, China.</title>
        <authorList>
            <person name="Wang H."/>
        </authorList>
    </citation>
    <scope>NUCLEOTIDE SEQUENCE [LARGE SCALE GENOMIC DNA]</scope>
    <source>
        <strain evidence="6 7">JCM 30074</strain>
    </source>
</reference>
<evidence type="ECO:0000313" key="6">
    <source>
        <dbReference type="EMBL" id="PIL43741.1"/>
    </source>
</evidence>
<organism evidence="6 7">
    <name type="scientific">Massilia eurypsychrophila</name>
    <dbReference type="NCBI Taxonomy" id="1485217"/>
    <lineage>
        <taxon>Bacteria</taxon>
        <taxon>Pseudomonadati</taxon>
        <taxon>Pseudomonadota</taxon>
        <taxon>Betaproteobacteria</taxon>
        <taxon>Burkholderiales</taxon>
        <taxon>Oxalobacteraceae</taxon>
        <taxon>Telluria group</taxon>
        <taxon>Massilia</taxon>
    </lineage>
</organism>
<dbReference type="Gene3D" id="2.60.120.10">
    <property type="entry name" value="Jelly Rolls"/>
    <property type="match status" value="1"/>
</dbReference>
<keyword evidence="3" id="KW-0804">Transcription</keyword>
<dbReference type="OrthoDB" id="9777588at2"/>
<dbReference type="GO" id="GO:0003700">
    <property type="term" value="F:DNA-binding transcription factor activity"/>
    <property type="evidence" value="ECO:0007669"/>
    <property type="project" value="TreeGrafter"/>
</dbReference>
<protein>
    <submittedName>
        <fullName evidence="6">Crp/Fnr family transcriptional regulator</fullName>
    </submittedName>
</protein>
<dbReference type="SUPFAM" id="SSF51206">
    <property type="entry name" value="cAMP-binding domain-like"/>
    <property type="match status" value="1"/>
</dbReference>
<dbReference type="PANTHER" id="PTHR24567">
    <property type="entry name" value="CRP FAMILY TRANSCRIPTIONAL REGULATORY PROTEIN"/>
    <property type="match status" value="1"/>
</dbReference>
<comment type="caution">
    <text evidence="6">The sequence shown here is derived from an EMBL/GenBank/DDBJ whole genome shotgun (WGS) entry which is preliminary data.</text>
</comment>